<dbReference type="InterPro" id="IPR013320">
    <property type="entry name" value="ConA-like_dom_sf"/>
</dbReference>
<dbReference type="SUPFAM" id="SSF49899">
    <property type="entry name" value="Concanavalin A-like lectins/glucanases"/>
    <property type="match status" value="1"/>
</dbReference>
<feature type="chain" id="PRO_5045318768" evidence="2">
    <location>
        <begin position="21"/>
        <end position="150"/>
    </location>
</feature>
<evidence type="ECO:0000313" key="3">
    <source>
        <dbReference type="EMBL" id="KAK7447715.1"/>
    </source>
</evidence>
<name>A0ABR1J503_9AGAR</name>
<reference evidence="3 4" key="1">
    <citation type="submission" date="2024-01" db="EMBL/GenBank/DDBJ databases">
        <title>A draft genome for the cacao thread blight pathogen Marasmiellus scandens.</title>
        <authorList>
            <person name="Baruah I.K."/>
            <person name="Leung J."/>
            <person name="Bukari Y."/>
            <person name="Amoako-Attah I."/>
            <person name="Meinhardt L.W."/>
            <person name="Bailey B.A."/>
            <person name="Cohen S.P."/>
        </authorList>
    </citation>
    <scope>NUCLEOTIDE SEQUENCE [LARGE SCALE GENOMIC DNA]</scope>
    <source>
        <strain evidence="3 4">GH-19</strain>
    </source>
</reference>
<gene>
    <name evidence="3" type="primary">EN3GAL_2</name>
    <name evidence="3" type="ORF">VKT23_013971</name>
</gene>
<keyword evidence="3" id="KW-0378">Hydrolase</keyword>
<evidence type="ECO:0000256" key="2">
    <source>
        <dbReference type="SAM" id="SignalP"/>
    </source>
</evidence>
<proteinExistence type="predicted"/>
<feature type="compositionally biased region" description="Polar residues" evidence="1">
    <location>
        <begin position="58"/>
        <end position="90"/>
    </location>
</feature>
<evidence type="ECO:0000313" key="4">
    <source>
        <dbReference type="Proteomes" id="UP001498398"/>
    </source>
</evidence>
<organism evidence="3 4">
    <name type="scientific">Marasmiellus scandens</name>
    <dbReference type="NCBI Taxonomy" id="2682957"/>
    <lineage>
        <taxon>Eukaryota</taxon>
        <taxon>Fungi</taxon>
        <taxon>Dikarya</taxon>
        <taxon>Basidiomycota</taxon>
        <taxon>Agaricomycotina</taxon>
        <taxon>Agaricomycetes</taxon>
        <taxon>Agaricomycetidae</taxon>
        <taxon>Agaricales</taxon>
        <taxon>Marasmiineae</taxon>
        <taxon>Omphalotaceae</taxon>
        <taxon>Marasmiellus</taxon>
    </lineage>
</organism>
<keyword evidence="2" id="KW-0732">Signal</keyword>
<dbReference type="EC" id="3.2.1.181" evidence="3"/>
<sequence>MMFFNSFVAAALLSAVLVNAQTTVIPSDSFSSVDRFEQLWNYLYPWGSDHNGSGRMVGSSSDHSHINPSGGTLTLTATPTSNANPPNSSADPFPAIHYASGAVHAKEQITVTTSQSWTVQGEFSAPTARGTWPAFWLTVCDYNPRLLETY</sequence>
<dbReference type="EMBL" id="JBANRG010000040">
    <property type="protein sequence ID" value="KAK7447715.1"/>
    <property type="molecule type" value="Genomic_DNA"/>
</dbReference>
<keyword evidence="4" id="KW-1185">Reference proteome</keyword>
<accession>A0ABR1J503</accession>
<evidence type="ECO:0000256" key="1">
    <source>
        <dbReference type="SAM" id="MobiDB-lite"/>
    </source>
</evidence>
<dbReference type="Gene3D" id="2.60.120.200">
    <property type="match status" value="1"/>
</dbReference>
<comment type="caution">
    <text evidence="3">The sequence shown here is derived from an EMBL/GenBank/DDBJ whole genome shotgun (WGS) entry which is preliminary data.</text>
</comment>
<feature type="signal peptide" evidence="2">
    <location>
        <begin position="1"/>
        <end position="20"/>
    </location>
</feature>
<dbReference type="GO" id="GO:0016798">
    <property type="term" value="F:hydrolase activity, acting on glycosyl bonds"/>
    <property type="evidence" value="ECO:0007669"/>
    <property type="project" value="UniProtKB-KW"/>
</dbReference>
<feature type="region of interest" description="Disordered" evidence="1">
    <location>
        <begin position="54"/>
        <end position="90"/>
    </location>
</feature>
<dbReference type="Proteomes" id="UP001498398">
    <property type="component" value="Unassembled WGS sequence"/>
</dbReference>
<keyword evidence="3" id="KW-0326">Glycosidase</keyword>
<protein>
    <submittedName>
        <fullName evidence="3">Galactan endo-beta-1,3-galactanase</fullName>
        <ecNumber evidence="3">3.2.1.181</ecNumber>
    </submittedName>
</protein>